<keyword evidence="2" id="KW-1185">Reference proteome</keyword>
<proteinExistence type="predicted"/>
<protein>
    <submittedName>
        <fullName evidence="3">Uncharacterized protein</fullName>
    </submittedName>
</protein>
<dbReference type="SUPFAM" id="SSF110014">
    <property type="entry name" value="Her-1"/>
    <property type="match status" value="1"/>
</dbReference>
<feature type="signal peptide" evidence="1">
    <location>
        <begin position="1"/>
        <end position="20"/>
    </location>
</feature>
<dbReference type="AlphaFoldDB" id="A0A915D6A5"/>
<evidence type="ECO:0000313" key="2">
    <source>
        <dbReference type="Proteomes" id="UP000887574"/>
    </source>
</evidence>
<organism evidence="2 3">
    <name type="scientific">Ditylenchus dipsaci</name>
    <dbReference type="NCBI Taxonomy" id="166011"/>
    <lineage>
        <taxon>Eukaryota</taxon>
        <taxon>Metazoa</taxon>
        <taxon>Ecdysozoa</taxon>
        <taxon>Nematoda</taxon>
        <taxon>Chromadorea</taxon>
        <taxon>Rhabditida</taxon>
        <taxon>Tylenchina</taxon>
        <taxon>Tylenchomorpha</taxon>
        <taxon>Sphaerularioidea</taxon>
        <taxon>Anguinidae</taxon>
        <taxon>Anguininae</taxon>
        <taxon>Ditylenchus</taxon>
    </lineage>
</organism>
<name>A0A915D6A5_9BILA</name>
<dbReference type="InterPro" id="IPR036341">
    <property type="entry name" value="Her-1_sf"/>
</dbReference>
<reference evidence="3" key="1">
    <citation type="submission" date="2022-11" db="UniProtKB">
        <authorList>
            <consortium name="WormBaseParasite"/>
        </authorList>
    </citation>
    <scope>IDENTIFICATION</scope>
</reference>
<sequence>MIKYALFFIIFSANFCISFSSEFISDSLIDKAVEHCCSAETAECCSESLKADSRIVWSGRLERIACLENISISLL</sequence>
<dbReference type="Proteomes" id="UP000887574">
    <property type="component" value="Unplaced"/>
</dbReference>
<evidence type="ECO:0000313" key="3">
    <source>
        <dbReference type="WBParaSite" id="jg16181"/>
    </source>
</evidence>
<feature type="chain" id="PRO_5037157276" evidence="1">
    <location>
        <begin position="21"/>
        <end position="75"/>
    </location>
</feature>
<accession>A0A915D6A5</accession>
<dbReference type="WBParaSite" id="jg16181">
    <property type="protein sequence ID" value="jg16181"/>
    <property type="gene ID" value="jg16181"/>
</dbReference>
<evidence type="ECO:0000256" key="1">
    <source>
        <dbReference type="SAM" id="SignalP"/>
    </source>
</evidence>
<keyword evidence="1" id="KW-0732">Signal</keyword>
<dbReference type="Gene3D" id="1.10.150.360">
    <property type="match status" value="1"/>
</dbReference>